<dbReference type="SMART" id="SM01117">
    <property type="entry name" value="Cyt-b5"/>
    <property type="match status" value="1"/>
</dbReference>
<gene>
    <name evidence="25" type="ORF">BDV25DRAFT_144783</name>
</gene>
<dbReference type="InterPro" id="IPR000262">
    <property type="entry name" value="FMN-dep_DH"/>
</dbReference>
<evidence type="ECO:0000256" key="4">
    <source>
        <dbReference type="ARBA" id="ARBA00011881"/>
    </source>
</evidence>
<reference evidence="25 26" key="1">
    <citation type="submission" date="2019-04" db="EMBL/GenBank/DDBJ databases">
        <title>Friends and foes A comparative genomics study of 23 Aspergillus species from section Flavi.</title>
        <authorList>
            <consortium name="DOE Joint Genome Institute"/>
            <person name="Kjaerbolling I."/>
            <person name="Vesth T."/>
            <person name="Frisvad J.C."/>
            <person name="Nybo J.L."/>
            <person name="Theobald S."/>
            <person name="Kildgaard S."/>
            <person name="Isbrandt T."/>
            <person name="Kuo A."/>
            <person name="Sato A."/>
            <person name="Lyhne E.K."/>
            <person name="Kogle M.E."/>
            <person name="Wiebenga A."/>
            <person name="Kun R.S."/>
            <person name="Lubbers R.J."/>
            <person name="Makela M.R."/>
            <person name="Barry K."/>
            <person name="Chovatia M."/>
            <person name="Clum A."/>
            <person name="Daum C."/>
            <person name="Haridas S."/>
            <person name="He G."/>
            <person name="LaButti K."/>
            <person name="Lipzen A."/>
            <person name="Mondo S."/>
            <person name="Riley R."/>
            <person name="Salamov A."/>
            <person name="Simmons B.A."/>
            <person name="Magnuson J.K."/>
            <person name="Henrissat B."/>
            <person name="Mortensen U.H."/>
            <person name="Larsen T.O."/>
            <person name="Devries R.P."/>
            <person name="Grigoriev I.V."/>
            <person name="Machida M."/>
            <person name="Baker S.E."/>
            <person name="Andersen M.R."/>
        </authorList>
    </citation>
    <scope>NUCLEOTIDE SEQUENCE [LARGE SCALE GENOMIC DNA]</scope>
    <source>
        <strain evidence="25 26">IBT 18842</strain>
    </source>
</reference>
<comment type="cofactor">
    <cofactor evidence="2">
        <name>heme b</name>
        <dbReference type="ChEBI" id="CHEBI:60344"/>
    </cofactor>
</comment>
<evidence type="ECO:0000256" key="20">
    <source>
        <dbReference type="ARBA" id="ARBA00078774"/>
    </source>
</evidence>
<evidence type="ECO:0000256" key="3">
    <source>
        <dbReference type="ARBA" id="ARBA00004569"/>
    </source>
</evidence>
<dbReference type="InterPro" id="IPR018506">
    <property type="entry name" value="Cyt_B5_heme-BS"/>
</dbReference>
<dbReference type="Pfam" id="PF00173">
    <property type="entry name" value="Cyt-b5"/>
    <property type="match status" value="1"/>
</dbReference>
<dbReference type="InterPro" id="IPR037396">
    <property type="entry name" value="FMN_HAD"/>
</dbReference>
<evidence type="ECO:0000256" key="13">
    <source>
        <dbReference type="ARBA" id="ARBA00023128"/>
    </source>
</evidence>
<dbReference type="GO" id="GO:0004460">
    <property type="term" value="F:L-lactate dehydrogenase (cytochrome) activity"/>
    <property type="evidence" value="ECO:0007669"/>
    <property type="project" value="UniProtKB-EC"/>
</dbReference>
<organism evidence="25 26">
    <name type="scientific">Aspergillus avenaceus</name>
    <dbReference type="NCBI Taxonomy" id="36643"/>
    <lineage>
        <taxon>Eukaryota</taxon>
        <taxon>Fungi</taxon>
        <taxon>Dikarya</taxon>
        <taxon>Ascomycota</taxon>
        <taxon>Pezizomycotina</taxon>
        <taxon>Eurotiomycetes</taxon>
        <taxon>Eurotiomycetidae</taxon>
        <taxon>Eurotiales</taxon>
        <taxon>Aspergillaceae</taxon>
        <taxon>Aspergillus</taxon>
        <taxon>Aspergillus subgen. Circumdati</taxon>
    </lineage>
</organism>
<evidence type="ECO:0000256" key="9">
    <source>
        <dbReference type="ARBA" id="ARBA00022723"/>
    </source>
</evidence>
<dbReference type="PROSITE" id="PS50255">
    <property type="entry name" value="CYTOCHROME_B5_2"/>
    <property type="match status" value="1"/>
</dbReference>
<evidence type="ECO:0000256" key="2">
    <source>
        <dbReference type="ARBA" id="ARBA00001970"/>
    </source>
</evidence>
<keyword evidence="11" id="KW-0560">Oxidoreductase</keyword>
<dbReference type="EC" id="1.1.2.3" evidence="17"/>
<comment type="cofactor">
    <cofactor evidence="1">
        <name>FMN</name>
        <dbReference type="ChEBI" id="CHEBI:58210"/>
    </cofactor>
</comment>
<evidence type="ECO:0000256" key="12">
    <source>
        <dbReference type="ARBA" id="ARBA00023004"/>
    </source>
</evidence>
<dbReference type="Pfam" id="PF01070">
    <property type="entry name" value="FMN_dh"/>
    <property type="match status" value="1"/>
</dbReference>
<dbReference type="Proteomes" id="UP000325780">
    <property type="component" value="Unassembled WGS sequence"/>
</dbReference>
<evidence type="ECO:0000256" key="19">
    <source>
        <dbReference type="ARBA" id="ARBA00075949"/>
    </source>
</evidence>
<evidence type="ECO:0000313" key="26">
    <source>
        <dbReference type="Proteomes" id="UP000325780"/>
    </source>
</evidence>
<feature type="domain" description="FMN hydroxy acid dehydrogenase" evidence="24">
    <location>
        <begin position="96"/>
        <end position="447"/>
    </location>
</feature>
<keyword evidence="13" id="KW-0496">Mitochondrion</keyword>
<dbReference type="SUPFAM" id="SSF55856">
    <property type="entry name" value="Cytochrome b5-like heme/steroid binding domain"/>
    <property type="match status" value="1"/>
</dbReference>
<evidence type="ECO:0000256" key="5">
    <source>
        <dbReference type="ARBA" id="ARBA00022448"/>
    </source>
</evidence>
<dbReference type="SUPFAM" id="SSF51395">
    <property type="entry name" value="FMN-linked oxidoreductases"/>
    <property type="match status" value="1"/>
</dbReference>
<keyword evidence="9 22" id="KW-0479">Metal-binding</keyword>
<dbReference type="GO" id="GO:0046872">
    <property type="term" value="F:metal ion binding"/>
    <property type="evidence" value="ECO:0007669"/>
    <property type="project" value="UniProtKB-UniRule"/>
</dbReference>
<dbReference type="GO" id="GO:0020037">
    <property type="term" value="F:heme binding"/>
    <property type="evidence" value="ECO:0007669"/>
    <property type="project" value="UniProtKB-UniRule"/>
</dbReference>
<keyword evidence="5" id="KW-0813">Transport</keyword>
<comment type="similarity">
    <text evidence="15">In the C-terminal section; belongs to the FMN-dependent alpha-hydroxy acid dehydrogenase family.</text>
</comment>
<dbReference type="PROSITE" id="PS51349">
    <property type="entry name" value="FMN_HYDROXY_ACID_DH_2"/>
    <property type="match status" value="1"/>
</dbReference>
<dbReference type="EMBL" id="ML742362">
    <property type="protein sequence ID" value="KAE8145303.1"/>
    <property type="molecule type" value="Genomic_DNA"/>
</dbReference>
<evidence type="ECO:0000256" key="21">
    <source>
        <dbReference type="ARBA" id="ARBA00078938"/>
    </source>
</evidence>
<keyword evidence="7" id="KW-0285">Flavoprotein</keyword>
<comment type="similarity">
    <text evidence="22">Belongs to the cytochrome b5 family.</text>
</comment>
<dbReference type="PANTHER" id="PTHR10578:SF82">
    <property type="entry name" value="CYTOCHROME B2, PUTATIVE (AFU_ORTHOLOGUE AFUA_1G07200)-RELATED"/>
    <property type="match status" value="1"/>
</dbReference>
<evidence type="ECO:0000256" key="22">
    <source>
        <dbReference type="RuleBase" id="RU362121"/>
    </source>
</evidence>
<evidence type="ECO:0000256" key="8">
    <source>
        <dbReference type="ARBA" id="ARBA00022643"/>
    </source>
</evidence>
<dbReference type="OrthoDB" id="1925334at2759"/>
<keyword evidence="26" id="KW-1185">Reference proteome</keyword>
<evidence type="ECO:0000259" key="24">
    <source>
        <dbReference type="PROSITE" id="PS51349"/>
    </source>
</evidence>
<evidence type="ECO:0000256" key="1">
    <source>
        <dbReference type="ARBA" id="ARBA00001917"/>
    </source>
</evidence>
<evidence type="ECO:0000256" key="16">
    <source>
        <dbReference type="ARBA" id="ARBA00061589"/>
    </source>
</evidence>
<keyword evidence="12 22" id="KW-0408">Iron</keyword>
<evidence type="ECO:0000256" key="10">
    <source>
        <dbReference type="ARBA" id="ARBA00022946"/>
    </source>
</evidence>
<dbReference type="GO" id="GO:0005758">
    <property type="term" value="C:mitochondrial intermembrane space"/>
    <property type="evidence" value="ECO:0007669"/>
    <property type="project" value="UniProtKB-SubCell"/>
</dbReference>
<evidence type="ECO:0000313" key="25">
    <source>
        <dbReference type="EMBL" id="KAE8145303.1"/>
    </source>
</evidence>
<evidence type="ECO:0000259" key="23">
    <source>
        <dbReference type="PROSITE" id="PS50255"/>
    </source>
</evidence>
<evidence type="ECO:0000256" key="17">
    <source>
        <dbReference type="ARBA" id="ARBA00066458"/>
    </source>
</evidence>
<comment type="subunit">
    <text evidence="4">Homotetramer.</text>
</comment>
<dbReference type="PROSITE" id="PS00191">
    <property type="entry name" value="CYTOCHROME_B5_1"/>
    <property type="match status" value="1"/>
</dbReference>
<keyword evidence="10" id="KW-0809">Transit peptide</keyword>
<name>A0A5N6TG06_ASPAV</name>
<keyword evidence="6 22" id="KW-0349">Heme</keyword>
<evidence type="ECO:0000256" key="18">
    <source>
        <dbReference type="ARBA" id="ARBA00068515"/>
    </source>
</evidence>
<keyword evidence="8" id="KW-0288">FMN</keyword>
<comment type="catalytic activity">
    <reaction evidence="14">
        <text>(S)-lactate + 2 Fe(III)-[cytochrome c] = 2 Fe(II)-[cytochrome c] + pyruvate + 2 H(+)</text>
        <dbReference type="Rhea" id="RHEA:19909"/>
        <dbReference type="Rhea" id="RHEA-COMP:10350"/>
        <dbReference type="Rhea" id="RHEA-COMP:14399"/>
        <dbReference type="ChEBI" id="CHEBI:15361"/>
        <dbReference type="ChEBI" id="CHEBI:15378"/>
        <dbReference type="ChEBI" id="CHEBI:16651"/>
        <dbReference type="ChEBI" id="CHEBI:29033"/>
        <dbReference type="ChEBI" id="CHEBI:29034"/>
        <dbReference type="EC" id="1.1.2.3"/>
    </reaction>
    <physiologicalReaction direction="left-to-right" evidence="14">
        <dbReference type="Rhea" id="RHEA:19910"/>
    </physiologicalReaction>
</comment>
<accession>A0A5N6TG06</accession>
<proteinExistence type="inferred from homology"/>
<dbReference type="Gene3D" id="3.20.20.70">
    <property type="entry name" value="Aldolase class I"/>
    <property type="match status" value="1"/>
</dbReference>
<evidence type="ECO:0000256" key="7">
    <source>
        <dbReference type="ARBA" id="ARBA00022630"/>
    </source>
</evidence>
<comment type="subcellular location">
    <subcellularLocation>
        <location evidence="3">Mitochondrion intermembrane space</location>
    </subcellularLocation>
</comment>
<comment type="similarity">
    <text evidence="16">In the N-terminal section; belongs to the cytochrome b5 family.</text>
</comment>
<dbReference type="PANTHER" id="PTHR10578">
    <property type="entry name" value="S -2-HYDROXY-ACID OXIDASE-RELATED"/>
    <property type="match status" value="1"/>
</dbReference>
<dbReference type="PRINTS" id="PR00363">
    <property type="entry name" value="CYTOCHROMEB5"/>
</dbReference>
<dbReference type="FunFam" id="3.20.20.70:FF:000062">
    <property type="entry name" value="Cytochrome b2, mitochondrial, putative"/>
    <property type="match status" value="1"/>
</dbReference>
<sequence length="473" mass="51640">MINLLEVAKHSSADSCWVVLHGRVYDVTDFLNDHPGGSAAIMALAGKDATEVYDPIHPPGLLEQYLKPEAYLGVLSKTAGQPVDCQLPSACKSPDVSLSSLLNLAEIEQVAKSKLSSKGWAYYSSATDDNITKMNNHLIYQSILLRPRVFIDCRECNLSTEFLGLKIGLPIYISPAAMARLAHPVGEAGIAAACRRFQAMQIISHNASMTPQQIVANSQPGQVFGWQLYCLKDVQQSERRIAEINSIDSVKFICLTLDAPFPGKREIEERQKMEEMRAAGVHGAPQVWGTDASLTWEKTLQWLRRHTSLPVILKGIQTYEDAALAAKYPQVRGIVLSNHGGRALDTVSTPVHVLLEMRWYCPEVFDKLDIIVDGGIMRGTDVVKALALGAKAVGIGRAALYGLAAGGQEGVERTLQILADETATAMRLLGVRRVDQLSLQHINTRGIESQIFDSDTVIRGSSSSSETCSKAKF</sequence>
<dbReference type="InterPro" id="IPR036400">
    <property type="entry name" value="Cyt_B5-like_heme/steroid_sf"/>
</dbReference>
<evidence type="ECO:0000256" key="15">
    <source>
        <dbReference type="ARBA" id="ARBA00061137"/>
    </source>
</evidence>
<feature type="domain" description="Cytochrome b5 heme-binding" evidence="23">
    <location>
        <begin position="1"/>
        <end position="76"/>
    </location>
</feature>
<evidence type="ECO:0000256" key="14">
    <source>
        <dbReference type="ARBA" id="ARBA00052399"/>
    </source>
</evidence>
<evidence type="ECO:0000256" key="11">
    <source>
        <dbReference type="ARBA" id="ARBA00023002"/>
    </source>
</evidence>
<dbReference type="AlphaFoldDB" id="A0A5N6TG06"/>
<evidence type="ECO:0000256" key="6">
    <source>
        <dbReference type="ARBA" id="ARBA00022617"/>
    </source>
</evidence>
<dbReference type="Gene3D" id="3.10.120.10">
    <property type="entry name" value="Cytochrome b5-like heme/steroid binding domain"/>
    <property type="match status" value="1"/>
</dbReference>
<protein>
    <recommendedName>
        <fullName evidence="18">L-lactate dehydrogenase (cytochrome)</fullName>
        <ecNumber evidence="17">1.1.2.3</ecNumber>
    </recommendedName>
    <alternativeName>
        <fullName evidence="20">Cytochrome b2</fullName>
    </alternativeName>
    <alternativeName>
        <fullName evidence="19">Flavocytochrome b2</fullName>
    </alternativeName>
    <alternativeName>
        <fullName evidence="21">L-lactate ferricytochrome c oxidoreductase</fullName>
    </alternativeName>
</protein>
<dbReference type="InterPro" id="IPR001199">
    <property type="entry name" value="Cyt_B5-like_heme/steroid-bd"/>
</dbReference>
<dbReference type="InterPro" id="IPR013785">
    <property type="entry name" value="Aldolase_TIM"/>
</dbReference>
<dbReference type="FunFam" id="3.10.120.10:FF:000009">
    <property type="entry name" value="Cytochrome b2, mitochondrial, putative"/>
    <property type="match status" value="1"/>
</dbReference>